<evidence type="ECO:0000256" key="4">
    <source>
        <dbReference type="ARBA" id="ARBA00006627"/>
    </source>
</evidence>
<evidence type="ECO:0000256" key="10">
    <source>
        <dbReference type="SAM" id="Phobius"/>
    </source>
</evidence>
<evidence type="ECO:0000256" key="2">
    <source>
        <dbReference type="ARBA" id="ARBA00004259"/>
    </source>
</evidence>
<gene>
    <name evidence="11" type="ORF">M9Y10_027421</name>
</gene>
<reference evidence="11 12" key="1">
    <citation type="submission" date="2024-04" db="EMBL/GenBank/DDBJ databases">
        <title>Tritrichomonas musculus Genome.</title>
        <authorList>
            <person name="Alves-Ferreira E."/>
            <person name="Grigg M."/>
            <person name="Lorenzi H."/>
            <person name="Galac M."/>
        </authorList>
    </citation>
    <scope>NUCLEOTIDE SEQUENCE [LARGE SCALE GENOMIC DNA]</scope>
    <source>
        <strain evidence="11 12">EAF2021</strain>
    </source>
</reference>
<feature type="transmembrane region" description="Helical" evidence="10">
    <location>
        <begin position="298"/>
        <end position="316"/>
    </location>
</feature>
<evidence type="ECO:0000313" key="11">
    <source>
        <dbReference type="EMBL" id="KAK8841221.1"/>
    </source>
</evidence>
<dbReference type="EMBL" id="JAPFFF010000042">
    <property type="protein sequence ID" value="KAK8841221.1"/>
    <property type="molecule type" value="Genomic_DNA"/>
</dbReference>
<dbReference type="PANTHER" id="PTHR13416">
    <property type="match status" value="1"/>
</dbReference>
<evidence type="ECO:0000256" key="8">
    <source>
        <dbReference type="ARBA" id="ARBA00023136"/>
    </source>
</evidence>
<comment type="similarity">
    <text evidence="4">Belongs to the TMEM43 family.</text>
</comment>
<feature type="transmembrane region" description="Helical" evidence="10">
    <location>
        <begin position="274"/>
        <end position="292"/>
    </location>
</feature>
<dbReference type="Pfam" id="PF07787">
    <property type="entry name" value="TMEM43"/>
    <property type="match status" value="1"/>
</dbReference>
<keyword evidence="5 10" id="KW-0812">Transmembrane</keyword>
<evidence type="ECO:0000313" key="12">
    <source>
        <dbReference type="Proteomes" id="UP001470230"/>
    </source>
</evidence>
<proteinExistence type="inferred from homology"/>
<name>A0ABR2H5Y5_9EUKA</name>
<evidence type="ECO:0000256" key="7">
    <source>
        <dbReference type="ARBA" id="ARBA00022989"/>
    </source>
</evidence>
<keyword evidence="8 10" id="KW-0472">Membrane</keyword>
<sequence length="317" mass="36982">MTTIDLIASNLTAIKSYSDIISNDSFVYFISNHTEYPLLTDNEFGVQAHAAILKRSIDYCQWLEEGFDSTDKITRTRRYMKVWVKEIINSSEFMDIRYHNPTFKFSFSDAMVNAESILIGPYTINANIYKKNKNNFMPFVPDINQSTILPNFNTSFVYVGDGYFYSNYNKSQNMAPPYKKSEDCTPGDIRIRITQFSPQIVSVLGVYNIETNEINTKFVNNFEIGSLESGNVTLNNLMISRFKKLQVFTMITRFLTFISISFYIIEQSTTQIESIVKFIFASFFVLIIRYLIWNDRRFIRLCFSLIFVLFNLVLFLQ</sequence>
<dbReference type="InterPro" id="IPR012430">
    <property type="entry name" value="TMEM43_fam"/>
</dbReference>
<keyword evidence="6" id="KW-0256">Endoplasmic reticulum</keyword>
<evidence type="ECO:0000256" key="1">
    <source>
        <dbReference type="ARBA" id="ARBA00004127"/>
    </source>
</evidence>
<comment type="caution">
    <text evidence="11">The sequence shown here is derived from an EMBL/GenBank/DDBJ whole genome shotgun (WGS) entry which is preliminary data.</text>
</comment>
<keyword evidence="12" id="KW-1185">Reference proteome</keyword>
<keyword evidence="7 10" id="KW-1133">Transmembrane helix</keyword>
<evidence type="ECO:0000256" key="3">
    <source>
        <dbReference type="ARBA" id="ARBA00004586"/>
    </source>
</evidence>
<protein>
    <submittedName>
        <fullName evidence="11">Uncharacterized protein</fullName>
    </submittedName>
</protein>
<comment type="subcellular location">
    <subcellularLocation>
        <location evidence="1">Endomembrane system</location>
        <topology evidence="1">Multi-pass membrane protein</topology>
    </subcellularLocation>
    <subcellularLocation>
        <location evidence="3">Endoplasmic reticulum membrane</location>
    </subcellularLocation>
    <subcellularLocation>
        <location evidence="2">Nucleus envelope</location>
    </subcellularLocation>
</comment>
<evidence type="ECO:0000256" key="5">
    <source>
        <dbReference type="ARBA" id="ARBA00022692"/>
    </source>
</evidence>
<accession>A0ABR2H5Y5</accession>
<evidence type="ECO:0000256" key="6">
    <source>
        <dbReference type="ARBA" id="ARBA00022824"/>
    </source>
</evidence>
<feature type="transmembrane region" description="Helical" evidence="10">
    <location>
        <begin position="245"/>
        <end position="265"/>
    </location>
</feature>
<keyword evidence="9" id="KW-0539">Nucleus</keyword>
<evidence type="ECO:0000256" key="9">
    <source>
        <dbReference type="ARBA" id="ARBA00023242"/>
    </source>
</evidence>
<dbReference type="Proteomes" id="UP001470230">
    <property type="component" value="Unassembled WGS sequence"/>
</dbReference>
<organism evidence="11 12">
    <name type="scientific">Tritrichomonas musculus</name>
    <dbReference type="NCBI Taxonomy" id="1915356"/>
    <lineage>
        <taxon>Eukaryota</taxon>
        <taxon>Metamonada</taxon>
        <taxon>Parabasalia</taxon>
        <taxon>Tritrichomonadida</taxon>
        <taxon>Tritrichomonadidae</taxon>
        <taxon>Tritrichomonas</taxon>
    </lineage>
</organism>
<dbReference type="PANTHER" id="PTHR13416:SF2">
    <property type="entry name" value="TRANSMEMBRANE PROTEIN 43"/>
    <property type="match status" value="1"/>
</dbReference>